<dbReference type="Proteomes" id="UP000054166">
    <property type="component" value="Unassembled WGS sequence"/>
</dbReference>
<name>A0A0C3G5A1_PILCF</name>
<dbReference type="AlphaFoldDB" id="A0A0C3G5A1"/>
<protein>
    <submittedName>
        <fullName evidence="2">Uncharacterized protein</fullName>
    </submittedName>
</protein>
<feature type="compositionally biased region" description="Basic residues" evidence="1">
    <location>
        <begin position="194"/>
        <end position="209"/>
    </location>
</feature>
<reference evidence="3" key="2">
    <citation type="submission" date="2015-01" db="EMBL/GenBank/DDBJ databases">
        <title>Evolutionary Origins and Diversification of the Mycorrhizal Mutualists.</title>
        <authorList>
            <consortium name="DOE Joint Genome Institute"/>
            <consortium name="Mycorrhizal Genomics Consortium"/>
            <person name="Kohler A."/>
            <person name="Kuo A."/>
            <person name="Nagy L.G."/>
            <person name="Floudas D."/>
            <person name="Copeland A."/>
            <person name="Barry K.W."/>
            <person name="Cichocki N."/>
            <person name="Veneault-Fourrey C."/>
            <person name="LaButti K."/>
            <person name="Lindquist E.A."/>
            <person name="Lipzen A."/>
            <person name="Lundell T."/>
            <person name="Morin E."/>
            <person name="Murat C."/>
            <person name="Riley R."/>
            <person name="Ohm R."/>
            <person name="Sun H."/>
            <person name="Tunlid A."/>
            <person name="Henrissat B."/>
            <person name="Grigoriev I.V."/>
            <person name="Hibbett D.S."/>
            <person name="Martin F."/>
        </authorList>
    </citation>
    <scope>NUCLEOTIDE SEQUENCE [LARGE SCALE GENOMIC DNA]</scope>
    <source>
        <strain evidence="3">F 1598</strain>
    </source>
</reference>
<feature type="compositionally biased region" description="Basic and acidic residues" evidence="1">
    <location>
        <begin position="118"/>
        <end position="130"/>
    </location>
</feature>
<feature type="region of interest" description="Disordered" evidence="1">
    <location>
        <begin position="115"/>
        <end position="211"/>
    </location>
</feature>
<proteinExistence type="predicted"/>
<evidence type="ECO:0000256" key="1">
    <source>
        <dbReference type="SAM" id="MobiDB-lite"/>
    </source>
</evidence>
<sequence>MPKAPKSKHTSRAMKARSLDPRHVNVSFREAIGLSTSDADVQEFMGIKKALRELIERHYDYNISEKEQRDDTREAFAAEIARTMPQLHATEQTRKETDAYVARHFTNVSWLFRSRKSAPREDPSKRLVLEDDKDDDADDVVIPARRNPGRTQPDLSSGDNREISQTNGTRSRNGGLTVEDDKDEDVDAPMNVPIRRRPGRPRKNFKTKTTHTTGICQGYAMLDEGDISMSFTPLPSTDSLQSFTTDSPPSYMIHSEEPEETIRKFLRSCMPNLEHLLPVFIRIGLEKRSDLEGALDWPAKERVSWLMELSKEEWGISRMNVKSLSLAFDVTEQYETTLVAMGAGK</sequence>
<dbReference type="HOGENOM" id="CLU_804385_0_0_1"/>
<accession>A0A0C3G5A1</accession>
<feature type="compositionally biased region" description="Basic residues" evidence="1">
    <location>
        <begin position="1"/>
        <end position="15"/>
    </location>
</feature>
<evidence type="ECO:0000313" key="2">
    <source>
        <dbReference type="EMBL" id="KIM87009.1"/>
    </source>
</evidence>
<dbReference type="OrthoDB" id="3308145at2759"/>
<dbReference type="InParanoid" id="A0A0C3G5A1"/>
<dbReference type="EMBL" id="KN832980">
    <property type="protein sequence ID" value="KIM87009.1"/>
    <property type="molecule type" value="Genomic_DNA"/>
</dbReference>
<gene>
    <name evidence="2" type="ORF">PILCRDRAFT_295127</name>
</gene>
<feature type="compositionally biased region" description="Polar residues" evidence="1">
    <location>
        <begin position="149"/>
        <end position="174"/>
    </location>
</feature>
<feature type="compositionally biased region" description="Acidic residues" evidence="1">
    <location>
        <begin position="178"/>
        <end position="187"/>
    </location>
</feature>
<feature type="region of interest" description="Disordered" evidence="1">
    <location>
        <begin position="1"/>
        <end position="20"/>
    </location>
</feature>
<evidence type="ECO:0000313" key="3">
    <source>
        <dbReference type="Proteomes" id="UP000054166"/>
    </source>
</evidence>
<keyword evidence="3" id="KW-1185">Reference proteome</keyword>
<organism evidence="2 3">
    <name type="scientific">Piloderma croceum (strain F 1598)</name>
    <dbReference type="NCBI Taxonomy" id="765440"/>
    <lineage>
        <taxon>Eukaryota</taxon>
        <taxon>Fungi</taxon>
        <taxon>Dikarya</taxon>
        <taxon>Basidiomycota</taxon>
        <taxon>Agaricomycotina</taxon>
        <taxon>Agaricomycetes</taxon>
        <taxon>Agaricomycetidae</taxon>
        <taxon>Atheliales</taxon>
        <taxon>Atheliaceae</taxon>
        <taxon>Piloderma</taxon>
    </lineage>
</organism>
<reference evidence="2 3" key="1">
    <citation type="submission" date="2014-04" db="EMBL/GenBank/DDBJ databases">
        <authorList>
            <consortium name="DOE Joint Genome Institute"/>
            <person name="Kuo A."/>
            <person name="Tarkka M."/>
            <person name="Buscot F."/>
            <person name="Kohler A."/>
            <person name="Nagy L.G."/>
            <person name="Floudas D."/>
            <person name="Copeland A."/>
            <person name="Barry K.W."/>
            <person name="Cichocki N."/>
            <person name="Veneault-Fourrey C."/>
            <person name="LaButti K."/>
            <person name="Lindquist E.A."/>
            <person name="Lipzen A."/>
            <person name="Lundell T."/>
            <person name="Morin E."/>
            <person name="Murat C."/>
            <person name="Sun H."/>
            <person name="Tunlid A."/>
            <person name="Henrissat B."/>
            <person name="Grigoriev I.V."/>
            <person name="Hibbett D.S."/>
            <person name="Martin F."/>
            <person name="Nordberg H.P."/>
            <person name="Cantor M.N."/>
            <person name="Hua S.X."/>
        </authorList>
    </citation>
    <scope>NUCLEOTIDE SEQUENCE [LARGE SCALE GENOMIC DNA]</scope>
    <source>
        <strain evidence="2 3">F 1598</strain>
    </source>
</reference>